<dbReference type="InterPro" id="IPR012338">
    <property type="entry name" value="Beta-lactam/transpept-like"/>
</dbReference>
<gene>
    <name evidence="3" type="ORF">BFN67_16820</name>
</gene>
<evidence type="ECO:0000256" key="1">
    <source>
        <dbReference type="SAM" id="MobiDB-lite"/>
    </source>
</evidence>
<dbReference type="Gene3D" id="3.30.450.330">
    <property type="match status" value="1"/>
</dbReference>
<feature type="compositionally biased region" description="Basic and acidic residues" evidence="1">
    <location>
        <begin position="69"/>
        <end position="89"/>
    </location>
</feature>
<organism evidence="3 4">
    <name type="scientific">Manganibacter manganicus</name>
    <dbReference type="NCBI Taxonomy" id="1873176"/>
    <lineage>
        <taxon>Bacteria</taxon>
        <taxon>Pseudomonadati</taxon>
        <taxon>Pseudomonadota</taxon>
        <taxon>Alphaproteobacteria</taxon>
        <taxon>Hyphomicrobiales</taxon>
        <taxon>Phyllobacteriaceae</taxon>
        <taxon>Manganibacter</taxon>
    </lineage>
</organism>
<dbReference type="AlphaFoldDB" id="A0A1V8RR05"/>
<comment type="caution">
    <text evidence="3">The sequence shown here is derived from an EMBL/GenBank/DDBJ whole genome shotgun (WGS) entry which is preliminary data.</text>
</comment>
<dbReference type="Pfam" id="PF00905">
    <property type="entry name" value="Transpeptidase"/>
    <property type="match status" value="1"/>
</dbReference>
<dbReference type="EMBL" id="MDET01000013">
    <property type="protein sequence ID" value="OQM75642.1"/>
    <property type="molecule type" value="Genomic_DNA"/>
</dbReference>
<evidence type="ECO:0000259" key="2">
    <source>
        <dbReference type="Pfam" id="PF00905"/>
    </source>
</evidence>
<sequence>MKLNAEVGSARRADIPGYFIGGKTGTSEKIVNGRYSSDKVLTAFMVVAPADRPKYLFLTILDEPKALPETHGFRTSRRDASKSVPEHGRGSRLGVRQICSATTTRDVDTIPWGRIGEKHHD</sequence>
<evidence type="ECO:0000313" key="3">
    <source>
        <dbReference type="EMBL" id="OQM75642.1"/>
    </source>
</evidence>
<evidence type="ECO:0000313" key="4">
    <source>
        <dbReference type="Proteomes" id="UP000191905"/>
    </source>
</evidence>
<dbReference type="Proteomes" id="UP000191905">
    <property type="component" value="Unassembled WGS sequence"/>
</dbReference>
<dbReference type="InterPro" id="IPR001460">
    <property type="entry name" value="PCN-bd_Tpept"/>
</dbReference>
<dbReference type="RefSeq" id="WP_080919564.1">
    <property type="nucleotide sequence ID" value="NZ_MDET01000013.1"/>
</dbReference>
<dbReference type="OrthoDB" id="9789078at2"/>
<accession>A0A1V8RR05</accession>
<dbReference type="SUPFAM" id="SSF56601">
    <property type="entry name" value="beta-lactamase/transpeptidase-like"/>
    <property type="match status" value="1"/>
</dbReference>
<keyword evidence="4" id="KW-1185">Reference proteome</keyword>
<reference evidence="3 4" key="1">
    <citation type="journal article" date="2016" name="Int. J. Syst. Evol. Microbiol.">
        <title>Pseudaminobacter manganicus sp. nov., isolated from sludge of a manganese mine.</title>
        <authorList>
            <person name="Li J."/>
            <person name="Huang J."/>
            <person name="Liao S."/>
            <person name="Wang G."/>
        </authorList>
    </citation>
    <scope>NUCLEOTIDE SEQUENCE [LARGE SCALE GENOMIC DNA]</scope>
    <source>
        <strain evidence="3 4">JH-7</strain>
    </source>
</reference>
<dbReference type="GO" id="GO:0008658">
    <property type="term" value="F:penicillin binding"/>
    <property type="evidence" value="ECO:0007669"/>
    <property type="project" value="InterPro"/>
</dbReference>
<feature type="domain" description="Penicillin-binding protein transpeptidase" evidence="2">
    <location>
        <begin position="5"/>
        <end position="69"/>
    </location>
</feature>
<proteinExistence type="predicted"/>
<dbReference type="STRING" id="1873176.BFN67_16820"/>
<feature type="region of interest" description="Disordered" evidence="1">
    <location>
        <begin position="69"/>
        <end position="96"/>
    </location>
</feature>
<name>A0A1V8RR05_9HYPH</name>
<protein>
    <recommendedName>
        <fullName evidence="2">Penicillin-binding protein transpeptidase domain-containing protein</fullName>
    </recommendedName>
</protein>